<feature type="domain" description="VanZ-like" evidence="2">
    <location>
        <begin position="32"/>
        <end position="102"/>
    </location>
</feature>
<feature type="transmembrane region" description="Helical" evidence="1">
    <location>
        <begin position="36"/>
        <end position="53"/>
    </location>
</feature>
<dbReference type="NCBIfam" id="NF037970">
    <property type="entry name" value="vanZ_1"/>
    <property type="match status" value="1"/>
</dbReference>
<evidence type="ECO:0000313" key="3">
    <source>
        <dbReference type="EMBL" id="MCX2982990.1"/>
    </source>
</evidence>
<protein>
    <submittedName>
        <fullName evidence="3">VanZ family protein</fullName>
    </submittedName>
</protein>
<sequence>MRLLSFIVLGGYSLLVAALSLTPGGGPGIPLWDKSMHFTIYAIFAMLASACISSKRGYGYLLLLIGGYSGLLEVLQHFSYGRHMSGADLLANCLGIAFGAVLGLRLSSELRQKPL</sequence>
<gene>
    <name evidence="3" type="ORF">EYC98_19175</name>
</gene>
<dbReference type="Proteomes" id="UP001143362">
    <property type="component" value="Unassembled WGS sequence"/>
</dbReference>
<dbReference type="InterPro" id="IPR006976">
    <property type="entry name" value="VanZ-like"/>
</dbReference>
<keyword evidence="1" id="KW-1133">Transmembrane helix</keyword>
<dbReference type="RefSeq" id="WP_279247021.1">
    <property type="nucleotide sequence ID" value="NZ_SHNN01000005.1"/>
</dbReference>
<proteinExistence type="predicted"/>
<keyword evidence="1" id="KW-0472">Membrane</keyword>
<dbReference type="Pfam" id="PF04892">
    <property type="entry name" value="VanZ"/>
    <property type="match status" value="1"/>
</dbReference>
<feature type="transmembrane region" description="Helical" evidence="1">
    <location>
        <begin position="60"/>
        <end position="80"/>
    </location>
</feature>
<name>A0ABT3TL04_9GAMM</name>
<accession>A0ABT3TL04</accession>
<evidence type="ECO:0000256" key="1">
    <source>
        <dbReference type="SAM" id="Phobius"/>
    </source>
</evidence>
<comment type="caution">
    <text evidence="3">The sequence shown here is derived from an EMBL/GenBank/DDBJ whole genome shotgun (WGS) entry which is preliminary data.</text>
</comment>
<evidence type="ECO:0000259" key="2">
    <source>
        <dbReference type="Pfam" id="PF04892"/>
    </source>
</evidence>
<dbReference type="EMBL" id="SHNN01000005">
    <property type="protein sequence ID" value="MCX2982990.1"/>
    <property type="molecule type" value="Genomic_DNA"/>
</dbReference>
<organism evidence="3 4">
    <name type="scientific">Candidatus Litorirhabdus singularis</name>
    <dbReference type="NCBI Taxonomy" id="2518993"/>
    <lineage>
        <taxon>Bacteria</taxon>
        <taxon>Pseudomonadati</taxon>
        <taxon>Pseudomonadota</taxon>
        <taxon>Gammaproteobacteria</taxon>
        <taxon>Cellvibrionales</taxon>
        <taxon>Halieaceae</taxon>
        <taxon>Candidatus Litorirhabdus</taxon>
    </lineage>
</organism>
<evidence type="ECO:0000313" key="4">
    <source>
        <dbReference type="Proteomes" id="UP001143362"/>
    </source>
</evidence>
<feature type="transmembrane region" description="Helical" evidence="1">
    <location>
        <begin position="86"/>
        <end position="106"/>
    </location>
</feature>
<keyword evidence="1" id="KW-0812">Transmembrane</keyword>
<reference evidence="3" key="1">
    <citation type="submission" date="2019-02" db="EMBL/GenBank/DDBJ databases">
        <authorList>
            <person name="Li S.-H."/>
        </authorList>
    </citation>
    <scope>NUCLEOTIDE SEQUENCE</scope>
    <source>
        <strain evidence="3">IMCC14734</strain>
    </source>
</reference>
<keyword evidence="4" id="KW-1185">Reference proteome</keyword>